<feature type="chain" id="PRO_5040958128" evidence="1">
    <location>
        <begin position="30"/>
        <end position="125"/>
    </location>
</feature>
<comment type="caution">
    <text evidence="2">The sequence shown here is derived from an EMBL/GenBank/DDBJ whole genome shotgun (WGS) entry which is preliminary data.</text>
</comment>
<feature type="signal peptide" evidence="1">
    <location>
        <begin position="1"/>
        <end position="29"/>
    </location>
</feature>
<accession>A0A9W4E1N9</accession>
<reference evidence="2" key="1">
    <citation type="submission" date="2021-05" db="EMBL/GenBank/DDBJ databases">
        <authorList>
            <person name="Arsene-Ploetze F."/>
        </authorList>
    </citation>
    <scope>NUCLEOTIDE SEQUENCE</scope>
    <source>
        <strain evidence="2">DSM 42138</strain>
    </source>
</reference>
<name>A0A9W4E1N9_9ACTN</name>
<organism evidence="2 3">
    <name type="scientific">Actinacidiphila cocklensis</name>
    <dbReference type="NCBI Taxonomy" id="887465"/>
    <lineage>
        <taxon>Bacteria</taxon>
        <taxon>Bacillati</taxon>
        <taxon>Actinomycetota</taxon>
        <taxon>Actinomycetes</taxon>
        <taxon>Kitasatosporales</taxon>
        <taxon>Streptomycetaceae</taxon>
        <taxon>Actinacidiphila</taxon>
    </lineage>
</organism>
<dbReference type="RefSeq" id="WP_251484223.1">
    <property type="nucleotide sequence ID" value="NZ_CAJSLV010000002.1"/>
</dbReference>
<keyword evidence="1" id="KW-0732">Signal</keyword>
<dbReference type="Proteomes" id="UP001152519">
    <property type="component" value="Unassembled WGS sequence"/>
</dbReference>
<dbReference type="EMBL" id="CAJSLV010000002">
    <property type="protein sequence ID" value="CAG6390990.1"/>
    <property type="molecule type" value="Genomic_DNA"/>
</dbReference>
<sequence length="125" mass="13698">MVKTTLIRLAVIGAAAATMFVTTTNSALADTDKTIYLPDGRGYMKFIDDGDVFVICDTRVDDHGVTGTLSKQWLTGNIAPLWSEQDGGDAGCDKYPYNIGNDGWYQMQLDWNGTGGRVFSGWFNE</sequence>
<dbReference type="AlphaFoldDB" id="A0A9W4E1N9"/>
<proteinExistence type="predicted"/>
<gene>
    <name evidence="2" type="ORF">SCOCK_100056</name>
</gene>
<keyword evidence="3" id="KW-1185">Reference proteome</keyword>
<protein>
    <submittedName>
        <fullName evidence="2">Uncharacterized protein</fullName>
    </submittedName>
</protein>
<evidence type="ECO:0000313" key="3">
    <source>
        <dbReference type="Proteomes" id="UP001152519"/>
    </source>
</evidence>
<evidence type="ECO:0000256" key="1">
    <source>
        <dbReference type="SAM" id="SignalP"/>
    </source>
</evidence>
<evidence type="ECO:0000313" key="2">
    <source>
        <dbReference type="EMBL" id="CAG6390990.1"/>
    </source>
</evidence>